<dbReference type="InterPro" id="IPR029046">
    <property type="entry name" value="LolA/LolB/LppX"/>
</dbReference>
<protein>
    <recommendedName>
        <fullName evidence="4">Outer-membrane lipoprotein LolB</fullName>
    </recommendedName>
</protein>
<dbReference type="GO" id="GO:0009279">
    <property type="term" value="C:cell outer membrane"/>
    <property type="evidence" value="ECO:0007669"/>
    <property type="project" value="UniProtKB-SubCell"/>
</dbReference>
<proteinExistence type="inferred from homology"/>
<evidence type="ECO:0000256" key="1">
    <source>
        <dbReference type="ARBA" id="ARBA00004459"/>
    </source>
</evidence>
<dbReference type="PROSITE" id="PS51257">
    <property type="entry name" value="PROKAR_LIPOPROTEIN"/>
    <property type="match status" value="1"/>
</dbReference>
<evidence type="ECO:0000256" key="10">
    <source>
        <dbReference type="ARBA" id="ARBA00023186"/>
    </source>
</evidence>
<dbReference type="InterPro" id="IPR004565">
    <property type="entry name" value="OM_lipoprot_LolB"/>
</dbReference>
<comment type="similarity">
    <text evidence="2">Belongs to the LolB family.</text>
</comment>
<organism evidence="14 15">
    <name type="scientific">Paraphotobacterium marinum</name>
    <dbReference type="NCBI Taxonomy" id="1755811"/>
    <lineage>
        <taxon>Bacteria</taxon>
        <taxon>Pseudomonadati</taxon>
        <taxon>Pseudomonadota</taxon>
        <taxon>Gammaproteobacteria</taxon>
        <taxon>Vibrionales</taxon>
        <taxon>Vibrionaceae</taxon>
        <taxon>Paraphotobacterium</taxon>
    </lineage>
</organism>
<keyword evidence="9" id="KW-0564">Palmitate</keyword>
<keyword evidence="8" id="KW-0472">Membrane</keyword>
<comment type="subunit">
    <text evidence="3">Monomer.</text>
</comment>
<gene>
    <name evidence="14" type="primary">lolB</name>
    <name evidence="14" type="ORF">CF386_01040</name>
</gene>
<dbReference type="NCBIfam" id="TIGR00548">
    <property type="entry name" value="lolB"/>
    <property type="match status" value="1"/>
</dbReference>
<dbReference type="Proteomes" id="UP000242175">
    <property type="component" value="Chromosome large"/>
</dbReference>
<evidence type="ECO:0000256" key="7">
    <source>
        <dbReference type="ARBA" id="ARBA00022927"/>
    </source>
</evidence>
<evidence type="ECO:0000256" key="13">
    <source>
        <dbReference type="SAM" id="SignalP"/>
    </source>
</evidence>
<dbReference type="CDD" id="cd16326">
    <property type="entry name" value="LolB"/>
    <property type="match status" value="1"/>
</dbReference>
<dbReference type="RefSeq" id="WP_089072680.1">
    <property type="nucleotide sequence ID" value="NZ_CBCSAM010000007.1"/>
</dbReference>
<feature type="chain" id="PRO_5012691111" description="Outer-membrane lipoprotein LolB" evidence="13">
    <location>
        <begin position="25"/>
        <end position="207"/>
    </location>
</feature>
<dbReference type="SUPFAM" id="SSF89392">
    <property type="entry name" value="Prokaryotic lipoproteins and lipoprotein localization factors"/>
    <property type="match status" value="1"/>
</dbReference>
<keyword evidence="11" id="KW-0998">Cell outer membrane</keyword>
<accession>A0A220VBV4</accession>
<dbReference type="GO" id="GO:0015031">
    <property type="term" value="P:protein transport"/>
    <property type="evidence" value="ECO:0007669"/>
    <property type="project" value="UniProtKB-KW"/>
</dbReference>
<dbReference type="Pfam" id="PF03550">
    <property type="entry name" value="LolB"/>
    <property type="match status" value="1"/>
</dbReference>
<keyword evidence="7" id="KW-0653">Protein transport</keyword>
<keyword evidence="5" id="KW-0813">Transport</keyword>
<evidence type="ECO:0000256" key="2">
    <source>
        <dbReference type="ARBA" id="ARBA00009696"/>
    </source>
</evidence>
<feature type="signal peptide" evidence="13">
    <location>
        <begin position="1"/>
        <end position="24"/>
    </location>
</feature>
<evidence type="ECO:0000256" key="3">
    <source>
        <dbReference type="ARBA" id="ARBA00011245"/>
    </source>
</evidence>
<evidence type="ECO:0000256" key="6">
    <source>
        <dbReference type="ARBA" id="ARBA00022729"/>
    </source>
</evidence>
<keyword evidence="12 14" id="KW-0449">Lipoprotein</keyword>
<evidence type="ECO:0000313" key="14">
    <source>
        <dbReference type="EMBL" id="ASK77770.1"/>
    </source>
</evidence>
<keyword evidence="15" id="KW-1185">Reference proteome</keyword>
<evidence type="ECO:0000256" key="11">
    <source>
        <dbReference type="ARBA" id="ARBA00023237"/>
    </source>
</evidence>
<dbReference type="Gene3D" id="2.50.20.10">
    <property type="entry name" value="Lipoprotein localisation LolA/LolB/LppX"/>
    <property type="match status" value="1"/>
</dbReference>
<dbReference type="EMBL" id="CP022355">
    <property type="protein sequence ID" value="ASK77770.1"/>
    <property type="molecule type" value="Genomic_DNA"/>
</dbReference>
<evidence type="ECO:0000256" key="9">
    <source>
        <dbReference type="ARBA" id="ARBA00023139"/>
    </source>
</evidence>
<sequence length="207" mass="23779">MKTTKVIYNFLIIFILSLTLTSCASRNNTQFKSQTWSENKKNISSIKNYSAKGKFAYVSSQNSFSAYFSILQTNSNMTIEATNLIGINLFTIKITKNEISFYSDKANFNGPINEANSRLKTETGLTFPVSKIKYWVLGLPNQNNDLVFNKDNLVYLLTSKNDNKDSWKVRYDKYQFINGYPLPETININNKNVKIKLVINSWDIENV</sequence>
<keyword evidence="6 13" id="KW-0732">Signal</keyword>
<evidence type="ECO:0000256" key="8">
    <source>
        <dbReference type="ARBA" id="ARBA00023136"/>
    </source>
</evidence>
<dbReference type="KEGG" id="pmai:CF386_01040"/>
<dbReference type="AlphaFoldDB" id="A0A220VBV4"/>
<name>A0A220VBV4_9GAMM</name>
<dbReference type="OrthoDB" id="9797618at2"/>
<evidence type="ECO:0000256" key="5">
    <source>
        <dbReference type="ARBA" id="ARBA00022448"/>
    </source>
</evidence>
<evidence type="ECO:0000313" key="15">
    <source>
        <dbReference type="Proteomes" id="UP000242175"/>
    </source>
</evidence>
<reference evidence="14 15" key="1">
    <citation type="journal article" date="2016" name="Int. J. Syst. Evol. Microbiol.">
        <title>Paraphotobacterium marinum gen. nov., sp. nov., a member of the family Vibrionaceae, isolated from surface seawater.</title>
        <authorList>
            <person name="Huang Z."/>
            <person name="Dong C."/>
            <person name="Shao Z."/>
        </authorList>
    </citation>
    <scope>NUCLEOTIDE SEQUENCE [LARGE SCALE GENOMIC DNA]</scope>
    <source>
        <strain evidence="14 15">NSCS20N07D</strain>
    </source>
</reference>
<evidence type="ECO:0000256" key="12">
    <source>
        <dbReference type="ARBA" id="ARBA00023288"/>
    </source>
</evidence>
<evidence type="ECO:0000256" key="4">
    <source>
        <dbReference type="ARBA" id="ARBA00016202"/>
    </source>
</evidence>
<keyword evidence="10" id="KW-0143">Chaperone</keyword>
<comment type="subcellular location">
    <subcellularLocation>
        <location evidence="1">Cell outer membrane</location>
        <topology evidence="1">Lipid-anchor</topology>
    </subcellularLocation>
</comment>